<name>A0A895XP50_9ACTN</name>
<keyword evidence="1" id="KW-0560">Oxidoreductase</keyword>
<dbReference type="Pfam" id="PF13510">
    <property type="entry name" value="Fer2_4"/>
    <property type="match status" value="1"/>
</dbReference>
<dbReference type="InterPro" id="IPR042204">
    <property type="entry name" value="2Fe-2S-bd_N"/>
</dbReference>
<gene>
    <name evidence="2" type="ORF">JQS30_15605</name>
</gene>
<dbReference type="GO" id="GO:0051536">
    <property type="term" value="F:iron-sulfur cluster binding"/>
    <property type="evidence" value="ECO:0007669"/>
    <property type="project" value="InterPro"/>
</dbReference>
<dbReference type="SUPFAM" id="SSF54292">
    <property type="entry name" value="2Fe-2S ferredoxin-like"/>
    <property type="match status" value="1"/>
</dbReference>
<reference evidence="2" key="1">
    <citation type="submission" date="2021-02" db="EMBL/GenBank/DDBJ databases">
        <title>Natronoglycomyces albus gen. nov., sp. nov, a haloalkaliphilic actinobacterium from a soda solonchak soil.</title>
        <authorList>
            <person name="Sorokin D.Y."/>
            <person name="Khijniak T.V."/>
            <person name="Zakharycheva A.P."/>
            <person name="Boueva O.V."/>
            <person name="Ariskina E.V."/>
            <person name="Hahnke R.L."/>
            <person name="Bunk B."/>
            <person name="Sproer C."/>
            <person name="Schumann P."/>
            <person name="Evtushenko L.I."/>
            <person name="Kublanov I.V."/>
        </authorList>
    </citation>
    <scope>NUCLEOTIDE SEQUENCE</scope>
    <source>
        <strain evidence="2">DSM 106290</strain>
    </source>
</reference>
<dbReference type="KEGG" id="nav:JQS30_15605"/>
<dbReference type="EMBL" id="CP070496">
    <property type="protein sequence ID" value="QSB05159.1"/>
    <property type="molecule type" value="Genomic_DNA"/>
</dbReference>
<evidence type="ECO:0000256" key="1">
    <source>
        <dbReference type="ARBA" id="ARBA00023002"/>
    </source>
</evidence>
<dbReference type="InterPro" id="IPR036010">
    <property type="entry name" value="2Fe-2S_ferredoxin-like_sf"/>
</dbReference>
<dbReference type="Proteomes" id="UP000662939">
    <property type="component" value="Chromosome"/>
</dbReference>
<organism evidence="2 3">
    <name type="scientific">Natronoglycomyces albus</name>
    <dbReference type="NCBI Taxonomy" id="2811108"/>
    <lineage>
        <taxon>Bacteria</taxon>
        <taxon>Bacillati</taxon>
        <taxon>Actinomycetota</taxon>
        <taxon>Actinomycetes</taxon>
        <taxon>Glycomycetales</taxon>
        <taxon>Glycomycetaceae</taxon>
        <taxon>Natronoglycomyces</taxon>
    </lineage>
</organism>
<sequence length="97" mass="10261">MTNRPPSAPQVKLTYRGQDITASAGQTVAAALIRNGISAWRITRRGDVPRGLFCGIGVCYDCLLTVDGVSGQRACLVEVVDGMRLGDAPDVPGTEEQ</sequence>
<dbReference type="Gene3D" id="3.10.20.440">
    <property type="entry name" value="2Fe-2S iron-sulphur cluster binding domain, sarcosine oxidase, alpha subunit, N-terminal domain"/>
    <property type="match status" value="1"/>
</dbReference>
<keyword evidence="3" id="KW-1185">Reference proteome</keyword>
<dbReference type="RefSeq" id="WP_213171161.1">
    <property type="nucleotide sequence ID" value="NZ_CP070496.1"/>
</dbReference>
<proteinExistence type="predicted"/>
<evidence type="ECO:0000313" key="2">
    <source>
        <dbReference type="EMBL" id="QSB05159.1"/>
    </source>
</evidence>
<dbReference type="AlphaFoldDB" id="A0A895XP50"/>
<accession>A0A895XP50</accession>
<evidence type="ECO:0000313" key="3">
    <source>
        <dbReference type="Proteomes" id="UP000662939"/>
    </source>
</evidence>
<dbReference type="GO" id="GO:0016491">
    <property type="term" value="F:oxidoreductase activity"/>
    <property type="evidence" value="ECO:0007669"/>
    <property type="project" value="UniProtKB-KW"/>
</dbReference>
<protein>
    <submittedName>
        <fullName evidence="2">(2Fe-2S)-binding protein</fullName>
    </submittedName>
</protein>